<dbReference type="InterPro" id="IPR037364">
    <property type="entry name" value="Sec23"/>
</dbReference>
<sequence>MAAAAARPTPRGAALTIHASKGVRVARLVGAADVMSAEDAARATGAARREKNTALAATAFALRGADDSQSVSAYFEYDGTASLDEPAFVHLQFITWIGDENERSARCVTLRVSTTSSAVAYARAVHLPTASLLAARRLVLEAHEDDTLRVGAGSSASSRKNTGASVARIEKCVSRVAEAFSAGADSSPAPFPEALVPFAEAMYHLRRGPMLGVGFGHDDEKTTARLAFLFASHDVAYRSLAPVVYAWNGERDVRSGSPFPGTENVFGEEPFFAKLPALDLALAPHSAIVVDHGLFGAFGWVGRDVGVEPGEASGDATTTTTSSGANANATREAAVEAVTSLATRLARGSRSGSRSDINGGTSTANTSVFPAPPSLVAAEGSSAARRVVCRLAPAHRDAPHEQDARFPPVRGTSLEARRAFAARAPPTEELTFFQWMRGLGVDAPVTPWAPWR</sequence>
<keyword evidence="1" id="KW-0472">Membrane</keyword>
<comment type="similarity">
    <text evidence="1">Belongs to the SEC23/SEC24 family. SEC23 subfamily.</text>
</comment>
<dbReference type="GO" id="GO:0006886">
    <property type="term" value="P:intracellular protein transport"/>
    <property type="evidence" value="ECO:0007669"/>
    <property type="project" value="InterPro"/>
</dbReference>
<organism evidence="3">
    <name type="scientific">Micromonas pusilla</name>
    <name type="common">Picoplanktonic green alga</name>
    <name type="synonym">Chromulina pusilla</name>
    <dbReference type="NCBI Taxonomy" id="38833"/>
    <lineage>
        <taxon>Eukaryota</taxon>
        <taxon>Viridiplantae</taxon>
        <taxon>Chlorophyta</taxon>
        <taxon>Mamiellophyceae</taxon>
        <taxon>Mamiellales</taxon>
        <taxon>Mamiellaceae</taxon>
        <taxon>Micromonas</taxon>
    </lineage>
</organism>
<dbReference type="AlphaFoldDB" id="A0A7S0D648"/>
<feature type="compositionally biased region" description="Low complexity" evidence="2">
    <location>
        <begin position="312"/>
        <end position="330"/>
    </location>
</feature>
<evidence type="ECO:0000256" key="2">
    <source>
        <dbReference type="SAM" id="MobiDB-lite"/>
    </source>
</evidence>
<feature type="compositionally biased region" description="Low complexity" evidence="2">
    <location>
        <begin position="345"/>
        <end position="360"/>
    </location>
</feature>
<name>A0A7S0D648_MICPS</name>
<dbReference type="InterPro" id="IPR036175">
    <property type="entry name" value="Sec23/24_helical_dom_sf"/>
</dbReference>
<accession>A0A7S0D648</accession>
<dbReference type="Gene3D" id="1.20.120.730">
    <property type="entry name" value="Sec23/Sec24 helical domain"/>
    <property type="match status" value="1"/>
</dbReference>
<feature type="region of interest" description="Disordered" evidence="2">
    <location>
        <begin position="345"/>
        <end position="372"/>
    </location>
</feature>
<proteinExistence type="inferred from homology"/>
<dbReference type="GO" id="GO:0005789">
    <property type="term" value="C:endoplasmic reticulum membrane"/>
    <property type="evidence" value="ECO:0007669"/>
    <property type="project" value="UniProtKB-SubCell"/>
</dbReference>
<feature type="region of interest" description="Disordered" evidence="2">
    <location>
        <begin position="309"/>
        <end position="332"/>
    </location>
</feature>
<dbReference type="GO" id="GO:0046872">
    <property type="term" value="F:metal ion binding"/>
    <property type="evidence" value="ECO:0007669"/>
    <property type="project" value="UniProtKB-KW"/>
</dbReference>
<dbReference type="GO" id="GO:0090110">
    <property type="term" value="P:COPII-coated vesicle cargo loading"/>
    <property type="evidence" value="ECO:0007669"/>
    <property type="project" value="TreeGrafter"/>
</dbReference>
<gene>
    <name evidence="3" type="ORF">MSP1401_LOCUS7344</name>
</gene>
<reference evidence="3" key="1">
    <citation type="submission" date="2021-01" db="EMBL/GenBank/DDBJ databases">
        <authorList>
            <person name="Corre E."/>
            <person name="Pelletier E."/>
            <person name="Niang G."/>
            <person name="Scheremetjew M."/>
            <person name="Finn R."/>
            <person name="Kale V."/>
            <person name="Holt S."/>
            <person name="Cochrane G."/>
            <person name="Meng A."/>
            <person name="Brown T."/>
            <person name="Cohen L."/>
        </authorList>
    </citation>
    <scope>NUCLEOTIDE SEQUENCE</scope>
    <source>
        <strain evidence="3">CCAC1681</strain>
    </source>
</reference>
<dbReference type="PANTHER" id="PTHR11141:SF6">
    <property type="entry name" value="PROTEIN TRANSPORT PROTEIN SEC23 A"/>
    <property type="match status" value="1"/>
</dbReference>
<keyword evidence="1" id="KW-0256">Endoplasmic reticulum</keyword>
<keyword evidence="1" id="KW-0479">Metal-binding</keyword>
<dbReference type="EMBL" id="HBEN01008830">
    <property type="protein sequence ID" value="CAD8442355.1"/>
    <property type="molecule type" value="Transcribed_RNA"/>
</dbReference>
<keyword evidence="1" id="KW-0813">Transport</keyword>
<protein>
    <recommendedName>
        <fullName evidence="1">Protein transport protein SEC23</fullName>
    </recommendedName>
</protein>
<dbReference type="PANTHER" id="PTHR11141">
    <property type="entry name" value="PROTEIN TRANSPORT PROTEIN SEC23"/>
    <property type="match status" value="1"/>
</dbReference>
<keyword evidence="1" id="KW-0963">Cytoplasm</keyword>
<dbReference type="GO" id="GO:0030127">
    <property type="term" value="C:COPII vesicle coat"/>
    <property type="evidence" value="ECO:0007669"/>
    <property type="project" value="InterPro"/>
</dbReference>
<dbReference type="GO" id="GO:0070971">
    <property type="term" value="C:endoplasmic reticulum exit site"/>
    <property type="evidence" value="ECO:0007669"/>
    <property type="project" value="TreeGrafter"/>
</dbReference>
<evidence type="ECO:0000313" key="3">
    <source>
        <dbReference type="EMBL" id="CAD8442355.1"/>
    </source>
</evidence>
<comment type="function">
    <text evidence="1">Component of the coat protein complex II (COPII) which promotes the formation of transport vesicles from the endoplasmic reticulum (ER). The coat has two main functions, the physical deformation of the endoplasmic reticulum membrane into vesicles and the selection of cargo molecules.</text>
</comment>
<evidence type="ECO:0000256" key="1">
    <source>
        <dbReference type="RuleBase" id="RU365030"/>
    </source>
</evidence>
<dbReference type="GO" id="GO:0005096">
    <property type="term" value="F:GTPase activator activity"/>
    <property type="evidence" value="ECO:0007669"/>
    <property type="project" value="TreeGrafter"/>
</dbReference>
<keyword evidence="1" id="KW-0653">Protein transport</keyword>
<keyword evidence="1" id="KW-0968">Cytoplasmic vesicle</keyword>
<keyword evidence="1" id="KW-0931">ER-Golgi transport</keyword>
<comment type="subcellular location">
    <subcellularLocation>
        <location evidence="1">Cytoplasmic vesicle</location>
        <location evidence="1">COPII-coated vesicle membrane</location>
        <topology evidence="1">Peripheral membrane protein</topology>
        <orientation evidence="1">Cytoplasmic side</orientation>
    </subcellularLocation>
    <subcellularLocation>
        <location evidence="1">Endoplasmic reticulum membrane</location>
        <topology evidence="1">Peripheral membrane protein</topology>
        <orientation evidence="1">Cytoplasmic side</orientation>
    </subcellularLocation>
</comment>
<keyword evidence="1" id="KW-0862">Zinc</keyword>
<dbReference type="SUPFAM" id="SSF81811">
    <property type="entry name" value="Helical domain of Sec23/24"/>
    <property type="match status" value="1"/>
</dbReference>